<dbReference type="GO" id="GO:0031080">
    <property type="term" value="C:nuclear pore outer ring"/>
    <property type="evidence" value="ECO:0007669"/>
    <property type="project" value="TreeGrafter"/>
</dbReference>
<evidence type="ECO:0000256" key="2">
    <source>
        <dbReference type="ARBA" id="ARBA00010102"/>
    </source>
</evidence>
<dbReference type="SMART" id="SM00320">
    <property type="entry name" value="WD40"/>
    <property type="match status" value="4"/>
</dbReference>
<dbReference type="InterPro" id="IPR001680">
    <property type="entry name" value="WD40_rpt"/>
</dbReference>
<dbReference type="GO" id="GO:1904263">
    <property type="term" value="P:positive regulation of TORC1 signaling"/>
    <property type="evidence" value="ECO:0007669"/>
    <property type="project" value="TreeGrafter"/>
</dbReference>
<keyword evidence="7" id="KW-0653">Protein transport</keyword>
<evidence type="ECO:0000313" key="16">
    <source>
        <dbReference type="Proteomes" id="UP000281677"/>
    </source>
</evidence>
<reference evidence="15 16" key="1">
    <citation type="journal article" date="2018" name="BMC Genomics">
        <title>Genomic evidence for intraspecific hybridization in a clonal and extremely halotolerant yeast.</title>
        <authorList>
            <person name="Gostincar C."/>
            <person name="Stajich J.E."/>
            <person name="Zupancic J."/>
            <person name="Zalar P."/>
            <person name="Gunde-Cimerman N."/>
        </authorList>
    </citation>
    <scope>NUCLEOTIDE SEQUENCE [LARGE SCALE GENOMIC DNA]</scope>
    <source>
        <strain evidence="14 16">EXF-120</strain>
        <strain evidence="13 15">EXF-562</strain>
    </source>
</reference>
<dbReference type="EMBL" id="QWIS01000168">
    <property type="protein sequence ID" value="RMZ03291.1"/>
    <property type="molecule type" value="Genomic_DNA"/>
</dbReference>
<evidence type="ECO:0000256" key="11">
    <source>
        <dbReference type="PROSITE-ProRule" id="PRU00221"/>
    </source>
</evidence>
<dbReference type="PANTHER" id="PTHR11024:SF3">
    <property type="entry name" value="NUCLEOPORIN SEH1"/>
    <property type="match status" value="1"/>
</dbReference>
<sequence>MICVGDARLGVQRCAKVSATAAAEAAAQQGVWTVDLAGASPWRVTGPSDPLTSTESTSLESTVRDTDIRSGNSPDLGDSDGGGGGSGTGKPPHHEMTTSRNGQGFHRYSHGHRDLVSAQSFNFYGTRMATASADHRVKVWDRNVNTGQWTVTDVWTAHDAEVTDVRWNGPFVGEHLGTIGEDGLLRIWQEDANEAANSGRRFKKIFEQVSATGVPYMCLEFKNIGTESYLAVITRDGYLSVCEPEDHDRLSAWRILWSDYLCKTPPRTEETGFRLSWHKERLPAPSAVLAGLDRKSLSLAVAVGDSVKVFRTDKDRKFYVAATLEGAKGLVRDVSWANGSMRGFDLIATADKDGYLRVYEIHTPTFPARPTPTGSPKPEKDLRAMQSPPSRVARSGIGAGLAGGARGRRDENADSPGAFRQESRLVAELAMNAPWRVQWSPTADLLTATGDDGALRIWKKAVDGRWLEAAEVDPMA</sequence>
<evidence type="ECO:0000313" key="13">
    <source>
        <dbReference type="EMBL" id="RMZ03291.1"/>
    </source>
</evidence>
<keyword evidence="3" id="KW-0813">Transport</keyword>
<dbReference type="PANTHER" id="PTHR11024">
    <property type="entry name" value="NUCLEAR PORE COMPLEX PROTEIN SEC13 / SEH1 FAMILY MEMBER"/>
    <property type="match status" value="1"/>
</dbReference>
<dbReference type="GO" id="GO:0015031">
    <property type="term" value="P:protein transport"/>
    <property type="evidence" value="ECO:0007669"/>
    <property type="project" value="UniProtKB-KW"/>
</dbReference>
<dbReference type="SUPFAM" id="SSF50978">
    <property type="entry name" value="WD40 repeat-like"/>
    <property type="match status" value="1"/>
</dbReference>
<protein>
    <submittedName>
        <fullName evidence="13">Uncharacterized protein</fullName>
    </submittedName>
</protein>
<dbReference type="Pfam" id="PF00400">
    <property type="entry name" value="WD40"/>
    <property type="match status" value="2"/>
</dbReference>
<feature type="repeat" description="WD" evidence="11">
    <location>
        <begin position="437"/>
        <end position="459"/>
    </location>
</feature>
<dbReference type="OrthoDB" id="5566198at2759"/>
<comment type="caution">
    <text evidence="13">The sequence shown here is derived from an EMBL/GenBank/DDBJ whole genome shotgun (WGS) entry which is preliminary data.</text>
</comment>
<dbReference type="GO" id="GO:0034198">
    <property type="term" value="P:cellular response to amino acid starvation"/>
    <property type="evidence" value="ECO:0007669"/>
    <property type="project" value="TreeGrafter"/>
</dbReference>
<keyword evidence="4 11" id="KW-0853">WD repeat</keyword>
<feature type="compositionally biased region" description="Low complexity" evidence="12">
    <location>
        <begin position="51"/>
        <end position="61"/>
    </location>
</feature>
<gene>
    <name evidence="14" type="ORF">D0859_08841</name>
    <name evidence="13" type="ORF">D0860_06853</name>
</gene>
<dbReference type="Gene3D" id="2.130.10.10">
    <property type="entry name" value="YVTN repeat-like/Quinoprotein amine dehydrogenase"/>
    <property type="match status" value="1"/>
</dbReference>
<dbReference type="EMBL" id="QWIT01000265">
    <property type="protein sequence ID" value="RMZ27072.1"/>
    <property type="molecule type" value="Genomic_DNA"/>
</dbReference>
<evidence type="ECO:0000256" key="5">
    <source>
        <dbReference type="ARBA" id="ARBA00022737"/>
    </source>
</evidence>
<dbReference type="InterPro" id="IPR037363">
    <property type="entry name" value="Sec13/Seh1_fam"/>
</dbReference>
<evidence type="ECO:0000256" key="3">
    <source>
        <dbReference type="ARBA" id="ARBA00022448"/>
    </source>
</evidence>
<evidence type="ECO:0000256" key="10">
    <source>
        <dbReference type="ARBA" id="ARBA00023242"/>
    </source>
</evidence>
<feature type="repeat" description="WD" evidence="11">
    <location>
        <begin position="109"/>
        <end position="141"/>
    </location>
</feature>
<dbReference type="Proteomes" id="UP000280598">
    <property type="component" value="Unassembled WGS sequence"/>
</dbReference>
<keyword evidence="9" id="KW-0906">Nuclear pore complex</keyword>
<dbReference type="PROSITE" id="PS50294">
    <property type="entry name" value="WD_REPEATS_REGION"/>
    <property type="match status" value="1"/>
</dbReference>
<evidence type="ECO:0000256" key="8">
    <source>
        <dbReference type="ARBA" id="ARBA00023010"/>
    </source>
</evidence>
<evidence type="ECO:0000256" key="6">
    <source>
        <dbReference type="ARBA" id="ARBA00022816"/>
    </source>
</evidence>
<dbReference type="Proteomes" id="UP000281677">
    <property type="component" value="Unassembled WGS sequence"/>
</dbReference>
<dbReference type="InterPro" id="IPR015943">
    <property type="entry name" value="WD40/YVTN_repeat-like_dom_sf"/>
</dbReference>
<dbReference type="GO" id="GO:0051028">
    <property type="term" value="P:mRNA transport"/>
    <property type="evidence" value="ECO:0007669"/>
    <property type="project" value="UniProtKB-KW"/>
</dbReference>
<proteinExistence type="inferred from homology"/>
<evidence type="ECO:0000256" key="9">
    <source>
        <dbReference type="ARBA" id="ARBA00023132"/>
    </source>
</evidence>
<evidence type="ECO:0000313" key="15">
    <source>
        <dbReference type="Proteomes" id="UP000280598"/>
    </source>
</evidence>
<evidence type="ECO:0000256" key="7">
    <source>
        <dbReference type="ARBA" id="ARBA00022927"/>
    </source>
</evidence>
<name>A0A3M7GQ57_HORWE</name>
<keyword evidence="6" id="KW-0509">mRNA transport</keyword>
<dbReference type="InterPro" id="IPR036322">
    <property type="entry name" value="WD40_repeat_dom_sf"/>
</dbReference>
<evidence type="ECO:0000256" key="4">
    <source>
        <dbReference type="ARBA" id="ARBA00022574"/>
    </source>
</evidence>
<comment type="similarity">
    <text evidence="2">Belongs to the WD repeat SEC13 family.</text>
</comment>
<feature type="compositionally biased region" description="Gly residues" evidence="12">
    <location>
        <begin position="79"/>
        <end position="88"/>
    </location>
</feature>
<evidence type="ECO:0000256" key="12">
    <source>
        <dbReference type="SAM" id="MobiDB-lite"/>
    </source>
</evidence>
<evidence type="ECO:0000256" key="1">
    <source>
        <dbReference type="ARBA" id="ARBA00004567"/>
    </source>
</evidence>
<dbReference type="GO" id="GO:0035859">
    <property type="term" value="C:Seh1-associated complex"/>
    <property type="evidence" value="ECO:0007669"/>
    <property type="project" value="TreeGrafter"/>
</dbReference>
<feature type="repeat" description="WD" evidence="11">
    <location>
        <begin position="155"/>
        <end position="198"/>
    </location>
</feature>
<dbReference type="AlphaFoldDB" id="A0A3M7GQ57"/>
<organism evidence="13 15">
    <name type="scientific">Hortaea werneckii</name>
    <name type="common">Black yeast</name>
    <name type="synonym">Cladosporium werneckii</name>
    <dbReference type="NCBI Taxonomy" id="91943"/>
    <lineage>
        <taxon>Eukaryota</taxon>
        <taxon>Fungi</taxon>
        <taxon>Dikarya</taxon>
        <taxon>Ascomycota</taxon>
        <taxon>Pezizomycotina</taxon>
        <taxon>Dothideomycetes</taxon>
        <taxon>Dothideomycetidae</taxon>
        <taxon>Mycosphaerellales</taxon>
        <taxon>Teratosphaeriaceae</taxon>
        <taxon>Hortaea</taxon>
    </lineage>
</organism>
<feature type="region of interest" description="Disordered" evidence="12">
    <location>
        <begin position="41"/>
        <end position="108"/>
    </location>
</feature>
<evidence type="ECO:0000313" key="14">
    <source>
        <dbReference type="EMBL" id="RMZ27072.1"/>
    </source>
</evidence>
<keyword evidence="5" id="KW-0677">Repeat</keyword>
<dbReference type="PROSITE" id="PS50082">
    <property type="entry name" value="WD_REPEATS_2"/>
    <property type="match status" value="3"/>
</dbReference>
<accession>A0A3M7GQ57</accession>
<comment type="subcellular location">
    <subcellularLocation>
        <location evidence="1">Nucleus</location>
        <location evidence="1">Nuclear pore complex</location>
    </subcellularLocation>
</comment>
<keyword evidence="10" id="KW-0539">Nucleus</keyword>
<dbReference type="VEuPathDB" id="FungiDB:BTJ68_09137"/>
<keyword evidence="8" id="KW-0811">Translocation</keyword>
<dbReference type="GO" id="GO:0005198">
    <property type="term" value="F:structural molecule activity"/>
    <property type="evidence" value="ECO:0007669"/>
    <property type="project" value="InterPro"/>
</dbReference>
<feature type="region of interest" description="Disordered" evidence="12">
    <location>
        <begin position="366"/>
        <end position="418"/>
    </location>
</feature>